<dbReference type="PANTHER" id="PTHR11358:SF35">
    <property type="entry name" value="FORMIMIDOYLGLUTAMASE"/>
    <property type="match status" value="1"/>
</dbReference>
<protein>
    <submittedName>
        <fullName evidence="6">Formiminoglutamase</fullName>
    </submittedName>
</protein>
<dbReference type="RefSeq" id="WP_015360757.1">
    <property type="nucleotide sequence ID" value="NZ_QKZR01000004.1"/>
</dbReference>
<dbReference type="Proteomes" id="UP000248584">
    <property type="component" value="Unassembled WGS sequence"/>
</dbReference>
<evidence type="ECO:0000256" key="1">
    <source>
        <dbReference type="ARBA" id="ARBA00022723"/>
    </source>
</evidence>
<evidence type="ECO:0000256" key="4">
    <source>
        <dbReference type="ARBA" id="ARBA00023211"/>
    </source>
</evidence>
<evidence type="ECO:0000256" key="3">
    <source>
        <dbReference type="ARBA" id="ARBA00022808"/>
    </source>
</evidence>
<keyword evidence="1" id="KW-0479">Metal-binding</keyword>
<evidence type="ECO:0000256" key="5">
    <source>
        <dbReference type="PROSITE-ProRule" id="PRU00742"/>
    </source>
</evidence>
<keyword evidence="2" id="KW-0378">Hydrolase</keyword>
<evidence type="ECO:0000313" key="6">
    <source>
        <dbReference type="EMBL" id="PZX39003.1"/>
    </source>
</evidence>
<dbReference type="InterPro" id="IPR006035">
    <property type="entry name" value="Ureohydrolase"/>
</dbReference>
<keyword evidence="7" id="KW-1185">Reference proteome</keyword>
<sequence length="339" mass="37484">MSKHFTLFTEEHRDHYVSNRYDLNDADSLESEDDAISFAQSLEICVDTEELSNVKAKYILIGIPEDIGVRANMGRAGASEAWNAFLKSFLSLQQTSVNDVSRFCILGNVFTEDLMNQAKDLNPSKHKDRKQFSDLVSLLDQRVSEIATKIMEAGKVPIVIGGGHNNCYPLLRACGYSKPVDCINIDAHTDLRAAKGRHSGNGFNHAIHDGYLKSYYILGIQENYLSQPMVDLIDSNLNINYSPYGSINGLADSAAQVALQHIDSSRFSLEIDMDVVANFPSSAQSPVGYSFQEVRSLISEIIKQASSFPTYIHICEAAPKYGYENQVGKALATLVNDLP</sequence>
<organism evidence="6 7">
    <name type="scientific">Nonlabens dokdonensis</name>
    <dbReference type="NCBI Taxonomy" id="328515"/>
    <lineage>
        <taxon>Bacteria</taxon>
        <taxon>Pseudomonadati</taxon>
        <taxon>Bacteroidota</taxon>
        <taxon>Flavobacteriia</taxon>
        <taxon>Flavobacteriales</taxon>
        <taxon>Flavobacteriaceae</taxon>
        <taxon>Nonlabens</taxon>
    </lineage>
</organism>
<dbReference type="Gene3D" id="3.40.800.10">
    <property type="entry name" value="Ureohydrolase domain"/>
    <property type="match status" value="1"/>
</dbReference>
<reference evidence="6 7" key="1">
    <citation type="submission" date="2018-06" db="EMBL/GenBank/DDBJ databases">
        <title>Genomic Encyclopedia of Archaeal and Bacterial Type Strains, Phase II (KMG-II): from individual species to whole genera.</title>
        <authorList>
            <person name="Goeker M."/>
        </authorList>
    </citation>
    <scope>NUCLEOTIDE SEQUENCE [LARGE SCALE GENOMIC DNA]</scope>
    <source>
        <strain evidence="6 7">DSM 17205</strain>
    </source>
</reference>
<gene>
    <name evidence="6" type="ORF">LX97_02369</name>
</gene>
<comment type="similarity">
    <text evidence="5">Belongs to the arginase family.</text>
</comment>
<keyword evidence="3" id="KW-0369">Histidine metabolism</keyword>
<dbReference type="Pfam" id="PF00491">
    <property type="entry name" value="Arginase"/>
    <property type="match status" value="1"/>
</dbReference>
<comment type="caution">
    <text evidence="6">The sequence shown here is derived from an EMBL/GenBank/DDBJ whole genome shotgun (WGS) entry which is preliminary data.</text>
</comment>
<dbReference type="PROSITE" id="PS51409">
    <property type="entry name" value="ARGINASE_2"/>
    <property type="match status" value="1"/>
</dbReference>
<proteinExistence type="inferred from homology"/>
<dbReference type="SUPFAM" id="SSF52768">
    <property type="entry name" value="Arginase/deacetylase"/>
    <property type="match status" value="1"/>
</dbReference>
<keyword evidence="4" id="KW-0464">Manganese</keyword>
<evidence type="ECO:0000313" key="7">
    <source>
        <dbReference type="Proteomes" id="UP000248584"/>
    </source>
</evidence>
<dbReference type="InterPro" id="IPR023696">
    <property type="entry name" value="Ureohydrolase_dom_sf"/>
</dbReference>
<dbReference type="PANTHER" id="PTHR11358">
    <property type="entry name" value="ARGINASE/AGMATINASE"/>
    <property type="match status" value="1"/>
</dbReference>
<dbReference type="CDD" id="cd09988">
    <property type="entry name" value="Formimidoylglutamase"/>
    <property type="match status" value="1"/>
</dbReference>
<name>A0ABX5PVT2_9FLAO</name>
<dbReference type="EMBL" id="QKZR01000004">
    <property type="protein sequence ID" value="PZX39003.1"/>
    <property type="molecule type" value="Genomic_DNA"/>
</dbReference>
<evidence type="ECO:0000256" key="2">
    <source>
        <dbReference type="ARBA" id="ARBA00022801"/>
    </source>
</evidence>
<accession>A0ABX5PVT2</accession>